<reference evidence="2" key="1">
    <citation type="submission" date="2022-05" db="EMBL/GenBank/DDBJ databases">
        <title>The Musa troglodytarum L. genome provides insights into the mechanism of non-climacteric behaviour and enrichment of carotenoids.</title>
        <authorList>
            <person name="Wang J."/>
        </authorList>
    </citation>
    <scope>NUCLEOTIDE SEQUENCE</scope>
    <source>
        <tissue evidence="2">Leaf</tissue>
    </source>
</reference>
<dbReference type="AlphaFoldDB" id="A0A9E7HE51"/>
<accession>A0A9E7HE51</accession>
<protein>
    <submittedName>
        <fullName evidence="2">Inositol-pentakisphosphate 2-kinase</fullName>
    </submittedName>
</protein>
<evidence type="ECO:0000313" key="3">
    <source>
        <dbReference type="Proteomes" id="UP001055439"/>
    </source>
</evidence>
<dbReference type="OrthoDB" id="272370at2759"/>
<sequence>MLVVKSYAEEEDPFTGRRGTFDHPKAKFHPTSHGGTKQLPASRRMVSRARHPVTVGPCSTPSSHDI</sequence>
<dbReference type="Proteomes" id="UP001055439">
    <property type="component" value="Chromosome 8"/>
</dbReference>
<evidence type="ECO:0000313" key="2">
    <source>
        <dbReference type="EMBL" id="URE28218.1"/>
    </source>
</evidence>
<keyword evidence="3" id="KW-1185">Reference proteome</keyword>
<name>A0A9E7HE51_9LILI</name>
<organism evidence="2 3">
    <name type="scientific">Musa troglodytarum</name>
    <name type="common">fe'i banana</name>
    <dbReference type="NCBI Taxonomy" id="320322"/>
    <lineage>
        <taxon>Eukaryota</taxon>
        <taxon>Viridiplantae</taxon>
        <taxon>Streptophyta</taxon>
        <taxon>Embryophyta</taxon>
        <taxon>Tracheophyta</taxon>
        <taxon>Spermatophyta</taxon>
        <taxon>Magnoliopsida</taxon>
        <taxon>Liliopsida</taxon>
        <taxon>Zingiberales</taxon>
        <taxon>Musaceae</taxon>
        <taxon>Musa</taxon>
    </lineage>
</organism>
<proteinExistence type="predicted"/>
<feature type="compositionally biased region" description="Polar residues" evidence="1">
    <location>
        <begin position="57"/>
        <end position="66"/>
    </location>
</feature>
<gene>
    <name evidence="2" type="ORF">MUK42_30119</name>
</gene>
<dbReference type="EMBL" id="CP097510">
    <property type="protein sequence ID" value="URE28218.1"/>
    <property type="molecule type" value="Genomic_DNA"/>
</dbReference>
<feature type="region of interest" description="Disordered" evidence="1">
    <location>
        <begin position="1"/>
        <end position="66"/>
    </location>
</feature>
<evidence type="ECO:0000256" key="1">
    <source>
        <dbReference type="SAM" id="MobiDB-lite"/>
    </source>
</evidence>